<dbReference type="InterPro" id="IPR051783">
    <property type="entry name" value="NAD(P)-dependent_oxidoreduct"/>
</dbReference>
<evidence type="ECO:0000313" key="2">
    <source>
        <dbReference type="EMBL" id="CUV08248.1"/>
    </source>
</evidence>
<proteinExistence type="predicted"/>
<name>A0A160VD20_9ZZZZ</name>
<reference evidence="2" key="1">
    <citation type="submission" date="2015-10" db="EMBL/GenBank/DDBJ databases">
        <authorList>
            <person name="Gilbert D.G."/>
        </authorList>
    </citation>
    <scope>NUCLEOTIDE SEQUENCE</scope>
</reference>
<dbReference type="AlphaFoldDB" id="A0A160VD20"/>
<protein>
    <submittedName>
        <fullName evidence="2">Dihydroflavonol-4-reductase</fullName>
        <ecNumber evidence="2">1.1.1.219</ecNumber>
    </submittedName>
</protein>
<dbReference type="EMBL" id="FAXC01000036">
    <property type="protein sequence ID" value="CUV08248.1"/>
    <property type="molecule type" value="Genomic_DNA"/>
</dbReference>
<dbReference type="Gene3D" id="3.40.50.720">
    <property type="entry name" value="NAD(P)-binding Rossmann-like Domain"/>
    <property type="match status" value="1"/>
</dbReference>
<dbReference type="InterPro" id="IPR001509">
    <property type="entry name" value="Epimerase_deHydtase"/>
</dbReference>
<dbReference type="Pfam" id="PF01370">
    <property type="entry name" value="Epimerase"/>
    <property type="match status" value="1"/>
</dbReference>
<sequence length="328" mass="36185">MKKAFVTGGAGHIGGNLVRQLLYNGWQVRCLIHQDTRALEGLDVENIKGDLTDTAILAKQMSGCDVVFHTAAYVAVENIDIPLMEKINVGGTKAMCKAALTNQIEQFIHFSSIHAFQQQPTSDMLTEDRPLVQDSKASPYDRTKAAAQRYVLDACNQGLNAIILHPTGVIGPYDFKPSRMGQVISDIAKQKMPITINSGFNWVDVRDVCNTAINCIEKGKSGQHYIVPGEWASFEQIAEIISGLIGKRTIYMTLPFWTAYTAIPFAYLRAKLTGQRPSFSRGSLHALSVQCKDIPGTLARQEIGHHSRPLESTIKDTIDWLIKNGKIA</sequence>
<organism evidence="2">
    <name type="scientific">hydrothermal vent metagenome</name>
    <dbReference type="NCBI Taxonomy" id="652676"/>
    <lineage>
        <taxon>unclassified sequences</taxon>
        <taxon>metagenomes</taxon>
        <taxon>ecological metagenomes</taxon>
    </lineage>
</organism>
<accession>A0A160VD20</accession>
<dbReference type="SUPFAM" id="SSF51735">
    <property type="entry name" value="NAD(P)-binding Rossmann-fold domains"/>
    <property type="match status" value="1"/>
</dbReference>
<evidence type="ECO:0000259" key="1">
    <source>
        <dbReference type="Pfam" id="PF01370"/>
    </source>
</evidence>
<dbReference type="EC" id="1.1.1.219" evidence="2"/>
<dbReference type="PANTHER" id="PTHR48079">
    <property type="entry name" value="PROTEIN YEEZ"/>
    <property type="match status" value="1"/>
</dbReference>
<dbReference type="PANTHER" id="PTHR48079:SF6">
    <property type="entry name" value="NAD(P)-BINDING DOMAIN-CONTAINING PROTEIN-RELATED"/>
    <property type="match status" value="1"/>
</dbReference>
<dbReference type="InterPro" id="IPR036291">
    <property type="entry name" value="NAD(P)-bd_dom_sf"/>
</dbReference>
<dbReference type="GO" id="GO:0005737">
    <property type="term" value="C:cytoplasm"/>
    <property type="evidence" value="ECO:0007669"/>
    <property type="project" value="TreeGrafter"/>
</dbReference>
<keyword evidence="2" id="KW-0560">Oxidoreductase</keyword>
<gene>
    <name evidence="2" type="ORF">MGWOODY_Mmi1203</name>
</gene>
<dbReference type="GO" id="GO:0045552">
    <property type="term" value="F:dihydroflavanol 4-reductase activity"/>
    <property type="evidence" value="ECO:0007669"/>
    <property type="project" value="UniProtKB-EC"/>
</dbReference>
<feature type="domain" description="NAD-dependent epimerase/dehydratase" evidence="1">
    <location>
        <begin position="5"/>
        <end position="226"/>
    </location>
</feature>
<dbReference type="GO" id="GO:0004029">
    <property type="term" value="F:aldehyde dehydrogenase (NAD+) activity"/>
    <property type="evidence" value="ECO:0007669"/>
    <property type="project" value="TreeGrafter"/>
</dbReference>